<proteinExistence type="predicted"/>
<feature type="region of interest" description="Disordered" evidence="1">
    <location>
        <begin position="218"/>
        <end position="240"/>
    </location>
</feature>
<name>A0A1I7XMX1_HETBA</name>
<evidence type="ECO:0000313" key="3">
    <source>
        <dbReference type="WBParaSite" id="Hba_18659"/>
    </source>
</evidence>
<protein>
    <submittedName>
        <fullName evidence="3">Microphthalmia-associated transcription factor</fullName>
    </submittedName>
</protein>
<feature type="compositionally biased region" description="Low complexity" evidence="1">
    <location>
        <begin position="218"/>
        <end position="233"/>
    </location>
</feature>
<feature type="compositionally biased region" description="Basic and acidic residues" evidence="1">
    <location>
        <begin position="1"/>
        <end position="13"/>
    </location>
</feature>
<reference evidence="3" key="1">
    <citation type="submission" date="2016-11" db="UniProtKB">
        <authorList>
            <consortium name="WormBaseParasite"/>
        </authorList>
    </citation>
    <scope>IDENTIFICATION</scope>
</reference>
<dbReference type="WBParaSite" id="Hba_18659">
    <property type="protein sequence ID" value="Hba_18659"/>
    <property type="gene ID" value="Hba_18659"/>
</dbReference>
<dbReference type="Proteomes" id="UP000095283">
    <property type="component" value="Unplaced"/>
</dbReference>
<evidence type="ECO:0000313" key="2">
    <source>
        <dbReference type="Proteomes" id="UP000095283"/>
    </source>
</evidence>
<evidence type="ECO:0000256" key="1">
    <source>
        <dbReference type="SAM" id="MobiDB-lite"/>
    </source>
</evidence>
<organism evidence="2 3">
    <name type="scientific">Heterorhabditis bacteriophora</name>
    <name type="common">Entomopathogenic nematode worm</name>
    <dbReference type="NCBI Taxonomy" id="37862"/>
    <lineage>
        <taxon>Eukaryota</taxon>
        <taxon>Metazoa</taxon>
        <taxon>Ecdysozoa</taxon>
        <taxon>Nematoda</taxon>
        <taxon>Chromadorea</taxon>
        <taxon>Rhabditida</taxon>
        <taxon>Rhabditina</taxon>
        <taxon>Rhabditomorpha</taxon>
        <taxon>Strongyloidea</taxon>
        <taxon>Heterorhabditidae</taxon>
        <taxon>Heterorhabditis</taxon>
    </lineage>
</organism>
<keyword evidence="2" id="KW-1185">Reference proteome</keyword>
<accession>A0A1I7XMX1</accession>
<sequence length="419" mass="46928">MEERKAERKRYLEGPENTYAVKRPRSEEPTSSAPQSINHDKLTINGISSAHNFALKPYGTSEIDSSSSQNIMSIHRMPAMPVIQNLAHSTSLNRSRMFEIAPFICATDTANFAHEELIKGKIAEPKVPALAAAPSIIPNQNSLVNTQSGQTYNLPLTISQDVLQRQHTEQIFMKSQDLPLPKAQKVELQQKGEILQNLQAQRERYLLKQRNKYQEILQHQQQQQKQQQHQQQQRGVTTNQQHEIKATEQIQSIYGNQFTIQQISEILKNPALADPMLMPKIIANLTQQSQPRITPTMLSPQQKQSANNLPSAQASAAHIALDAIMHGTVPYPLTQLQAQRILLNSANQMQQISSNSMSQNTVKTVTTIPPVQQPVTNSLMALPMPTPQQIEAALSIINANAKPFQPQIHTSPIHIEVCY</sequence>
<feature type="region of interest" description="Disordered" evidence="1">
    <location>
        <begin position="1"/>
        <end position="39"/>
    </location>
</feature>
<dbReference type="AlphaFoldDB" id="A0A1I7XMX1"/>